<dbReference type="InterPro" id="IPR016171">
    <property type="entry name" value="Vanillyl_alc_oxidase_C-sub2"/>
</dbReference>
<dbReference type="InterPro" id="IPR016169">
    <property type="entry name" value="FAD-bd_PCMH_sub2"/>
</dbReference>
<dbReference type="SUPFAM" id="SSF55103">
    <property type="entry name" value="FAD-linked oxidases, C-terminal domain"/>
    <property type="match status" value="1"/>
</dbReference>
<comment type="function">
    <text evidence="10">Catalyzes the exchange of an acyl for a long-chain alkyl group and the formation of the ether bond in the biosynthesis of ether phospholipids.</text>
</comment>
<keyword evidence="10" id="KW-0808">Transferase</keyword>
<feature type="domain" description="FAD-binding PCMH-type" evidence="12">
    <location>
        <begin position="136"/>
        <end position="322"/>
    </location>
</feature>
<accession>A0A1F7ZMX7</accession>
<keyword evidence="10" id="KW-0444">Lipid biosynthesis</keyword>
<feature type="compositionally biased region" description="Low complexity" evidence="11">
    <location>
        <begin position="16"/>
        <end position="33"/>
    </location>
</feature>
<dbReference type="AlphaFoldDB" id="A0A1F7ZMX7"/>
<dbReference type="EC" id="2.5.1.26" evidence="3 10"/>
<dbReference type="GeneID" id="34454515"/>
<name>A0A1F7ZMX7_9EURO</name>
<dbReference type="PANTHER" id="PTHR46568">
    <property type="entry name" value="ALKYLDIHYDROXYACETONEPHOSPHATE SYNTHASE, PEROXISOMAL"/>
    <property type="match status" value="1"/>
</dbReference>
<evidence type="ECO:0000313" key="14">
    <source>
        <dbReference type="Proteomes" id="UP000179179"/>
    </source>
</evidence>
<keyword evidence="10" id="KW-0576">Peroxisome</keyword>
<protein>
    <recommendedName>
        <fullName evidence="3 10">Alkylglycerone-phosphate synthase</fullName>
        <shortName evidence="10">Alkyl-DHAP synthase</shortName>
        <ecNumber evidence="3 10">2.5.1.26</ecNumber>
    </recommendedName>
</protein>
<comment type="subunit">
    <text evidence="10">Homodimer.</text>
</comment>
<dbReference type="Pfam" id="PF02913">
    <property type="entry name" value="FAD-oxidase_C"/>
    <property type="match status" value="1"/>
</dbReference>
<comment type="catalytic activity">
    <reaction evidence="10">
        <text>a long chain fatty alcohol + a 1-acylglycerone 3-phosphate = a 1-O-alkylglycerone 3-phosphate + a long-chain fatty acid + H(+)</text>
        <dbReference type="Rhea" id="RHEA:36171"/>
        <dbReference type="ChEBI" id="CHEBI:15378"/>
        <dbReference type="ChEBI" id="CHEBI:17135"/>
        <dbReference type="ChEBI" id="CHEBI:57534"/>
        <dbReference type="ChEBI" id="CHEBI:57560"/>
        <dbReference type="ChEBI" id="CHEBI:73315"/>
        <dbReference type="EC" id="2.5.1.26"/>
    </reaction>
</comment>
<comment type="similarity">
    <text evidence="2 10">Belongs to the FAD-binding oxidoreductase/transferase type 4 family.</text>
</comment>
<organism evidence="13 14">
    <name type="scientific">Aspergillus bombycis</name>
    <dbReference type="NCBI Taxonomy" id="109264"/>
    <lineage>
        <taxon>Eukaryota</taxon>
        <taxon>Fungi</taxon>
        <taxon>Dikarya</taxon>
        <taxon>Ascomycota</taxon>
        <taxon>Pezizomycotina</taxon>
        <taxon>Eurotiomycetes</taxon>
        <taxon>Eurotiomycetidae</taxon>
        <taxon>Eurotiales</taxon>
        <taxon>Aspergillaceae</taxon>
        <taxon>Aspergillus</taxon>
    </lineage>
</organism>
<keyword evidence="14" id="KW-1185">Reference proteome</keyword>
<feature type="binding site" evidence="8">
    <location>
        <begin position="250"/>
        <end position="253"/>
    </location>
    <ligand>
        <name>FAD</name>
        <dbReference type="ChEBI" id="CHEBI:57692"/>
    </ligand>
</feature>
<feature type="binding site" evidence="8">
    <location>
        <begin position="237"/>
        <end position="243"/>
    </location>
    <ligand>
        <name>FAD</name>
        <dbReference type="ChEBI" id="CHEBI:57692"/>
    </ligand>
</feature>
<feature type="site" description="Important for enzyme activity" evidence="9">
    <location>
        <position position="357"/>
    </location>
</feature>
<dbReference type="Gene3D" id="3.30.465.10">
    <property type="match status" value="1"/>
</dbReference>
<dbReference type="GO" id="GO:0071949">
    <property type="term" value="F:FAD binding"/>
    <property type="evidence" value="ECO:0007669"/>
    <property type="project" value="InterPro"/>
</dbReference>
<dbReference type="InterPro" id="IPR004113">
    <property type="entry name" value="FAD-bd_oxidored_4_C"/>
</dbReference>
<evidence type="ECO:0000256" key="8">
    <source>
        <dbReference type="PIRSR" id="PIRSR625650-3"/>
    </source>
</evidence>
<dbReference type="Gene3D" id="3.30.70.3450">
    <property type="match status" value="1"/>
</dbReference>
<keyword evidence="10" id="KW-0443">Lipid metabolism</keyword>
<dbReference type="InterPro" id="IPR016164">
    <property type="entry name" value="FAD-linked_Oxase-like_C"/>
</dbReference>
<evidence type="ECO:0000256" key="1">
    <source>
        <dbReference type="ARBA" id="ARBA00004670"/>
    </source>
</evidence>
<evidence type="ECO:0000256" key="4">
    <source>
        <dbReference type="ARBA" id="ARBA00022630"/>
    </source>
</evidence>
<dbReference type="UniPathway" id="UPA00781"/>
<keyword evidence="4 10" id="KW-0285">Flavoprotein</keyword>
<comment type="caution">
    <text evidence="13">The sequence shown here is derived from an EMBL/GenBank/DDBJ whole genome shotgun (WGS) entry which is preliminary data.</text>
</comment>
<proteinExistence type="inferred from homology"/>
<dbReference type="PANTHER" id="PTHR46568:SF1">
    <property type="entry name" value="ALKYLDIHYDROXYACETONEPHOSPHATE SYNTHASE, PEROXISOMAL"/>
    <property type="match status" value="1"/>
</dbReference>
<sequence>MKHPHIATAKPVICPEKQSTSSSEESPNSWGFSDTKYRLTPEGDVEITGARYSCSGQHLPSLLPWARSIIGVEIPTDVKPIGYPPPIPTAIGNAGFSDALGGCLRDDQISTDGEVRLRHGHGHALPEMYSVNGNGIERIPDLVVFPEDTGQVKCIVDAASCHGVCLIPYGGGTNVSLALQCPADEKRCIVSVDMSRMNRIRWVDIVNHLAVIEAGAVGRDIAATLGQYDFIFGHEPDSVEFSTLGGWIATKASGMKRNRYGNIEDLVLEIEMVLPSGVVNLSSSSTPAAPRQSVSFNPCAMMFGSEGNLGIITAALVKVARKPPLQRHQSIVFPDFNTGLQFMYEVTRAGVLPASIRLVDNLQFQLSQALKPAGGGLFEKLRSEIQRLYVTQVKGFDTQNMVVCTLVCEGSQQEVQAQEQTIGTIANFLGGLAAGAENAQRGYEMTFTIAYIRDFFMGLSIFAESFETSCPWSNAAHLCEKTKARVVHEHRARRLQGNPFIICRVSQAYETGVTLYFYLALYLEGVANPAGVYAEIEEAARDEILQCGGSLSHHHGVGKARKIFYPRVMSSTMSQWNWQVKESIDPANILGCGNMPPKQ</sequence>
<evidence type="ECO:0000256" key="3">
    <source>
        <dbReference type="ARBA" id="ARBA00012385"/>
    </source>
</evidence>
<comment type="pathway">
    <text evidence="1 10">Glycerolipid metabolism; ether lipid biosynthesis.</text>
</comment>
<evidence type="ECO:0000256" key="11">
    <source>
        <dbReference type="SAM" id="MobiDB-lite"/>
    </source>
</evidence>
<comment type="subcellular location">
    <subcellularLocation>
        <location evidence="10">Peroxisome</location>
    </subcellularLocation>
</comment>
<dbReference type="Gene3D" id="3.30.160.650">
    <property type="match status" value="1"/>
</dbReference>
<feature type="active site" description="Proton donor/acceptor" evidence="6">
    <location>
        <position position="516"/>
    </location>
</feature>
<dbReference type="RefSeq" id="XP_022384499.1">
    <property type="nucleotide sequence ID" value="XM_022538253.1"/>
</dbReference>
<dbReference type="GO" id="GO:0008611">
    <property type="term" value="P:ether lipid biosynthetic process"/>
    <property type="evidence" value="ECO:0007669"/>
    <property type="project" value="UniProtKB-UniPathway"/>
</dbReference>
<dbReference type="GO" id="GO:0005777">
    <property type="term" value="C:peroxisome"/>
    <property type="evidence" value="ECO:0007669"/>
    <property type="project" value="UniProtKB-SubCell"/>
</dbReference>
<dbReference type="InterPro" id="IPR025650">
    <property type="entry name" value="Alkyl-DHAP_Synthase"/>
</dbReference>
<dbReference type="Gene3D" id="3.30.300.330">
    <property type="match status" value="1"/>
</dbReference>
<dbReference type="PROSITE" id="PS51387">
    <property type="entry name" value="FAD_PCMH"/>
    <property type="match status" value="1"/>
</dbReference>
<dbReference type="EMBL" id="LYCR01000131">
    <property type="protein sequence ID" value="OGM40782.1"/>
    <property type="molecule type" value="Genomic_DNA"/>
</dbReference>
<dbReference type="InterPro" id="IPR036318">
    <property type="entry name" value="FAD-bd_PCMH-like_sf"/>
</dbReference>
<dbReference type="InterPro" id="IPR016166">
    <property type="entry name" value="FAD-bd_PCMH"/>
</dbReference>
<evidence type="ECO:0000256" key="10">
    <source>
        <dbReference type="RuleBase" id="RU363113"/>
    </source>
</evidence>
<dbReference type="Gene3D" id="1.10.45.10">
    <property type="entry name" value="Vanillyl-alcohol Oxidase, Chain A, domain 4"/>
    <property type="match status" value="1"/>
</dbReference>
<dbReference type="OrthoDB" id="4526154at2759"/>
<feature type="binding site" evidence="7">
    <location>
        <position position="453"/>
    </location>
    <ligand>
        <name>substrate</name>
    </ligand>
</feature>
<dbReference type="Proteomes" id="UP000179179">
    <property type="component" value="Unassembled WGS sequence"/>
</dbReference>
<dbReference type="GO" id="GO:0008609">
    <property type="term" value="F:alkylglycerone-phosphate synthase activity"/>
    <property type="evidence" value="ECO:0007669"/>
    <property type="project" value="UniProtKB-EC"/>
</dbReference>
<evidence type="ECO:0000256" key="2">
    <source>
        <dbReference type="ARBA" id="ARBA00008000"/>
    </source>
</evidence>
<evidence type="ECO:0000256" key="7">
    <source>
        <dbReference type="PIRSR" id="PIRSR625650-2"/>
    </source>
</evidence>
<dbReference type="SUPFAM" id="SSF56176">
    <property type="entry name" value="FAD-binding/transporter-associated domain-like"/>
    <property type="match status" value="1"/>
</dbReference>
<gene>
    <name evidence="13" type="ORF">ABOM_011125</name>
</gene>
<feature type="region of interest" description="Disordered" evidence="11">
    <location>
        <begin position="1"/>
        <end position="35"/>
    </location>
</feature>
<evidence type="ECO:0000256" key="5">
    <source>
        <dbReference type="ARBA" id="ARBA00022827"/>
    </source>
</evidence>
<dbReference type="InterPro" id="IPR006094">
    <property type="entry name" value="Oxid_FAD_bind_N"/>
</dbReference>
<reference evidence="13 14" key="1">
    <citation type="journal article" date="2016" name="Genome Biol. Evol.">
        <title>Draft genome sequence of an aflatoxigenic Aspergillus species, A. bombycis.</title>
        <authorList>
            <person name="Moore G.G."/>
            <person name="Mack B.M."/>
            <person name="Beltz S.B."/>
            <person name="Gilbert M.K."/>
        </authorList>
    </citation>
    <scope>NUCLEOTIDE SEQUENCE [LARGE SCALE GENOMIC DNA]</scope>
    <source>
        <strain evidence="14">NRRL 26010</strain>
    </source>
</reference>
<comment type="cofactor">
    <cofactor evidence="8 10">
        <name>FAD</name>
        <dbReference type="ChEBI" id="CHEBI:57692"/>
    </cofactor>
</comment>
<feature type="binding site" evidence="8">
    <location>
        <begin position="306"/>
        <end position="312"/>
    </location>
    <ligand>
        <name>FAD</name>
        <dbReference type="ChEBI" id="CHEBI:57692"/>
    </ligand>
</feature>
<dbReference type="Pfam" id="PF01565">
    <property type="entry name" value="FAD_binding_4"/>
    <property type="match status" value="1"/>
</dbReference>
<evidence type="ECO:0000259" key="12">
    <source>
        <dbReference type="PROSITE" id="PS51387"/>
    </source>
</evidence>
<keyword evidence="5 8" id="KW-0274">FAD</keyword>
<evidence type="ECO:0000256" key="6">
    <source>
        <dbReference type="PIRSR" id="PIRSR625650-1"/>
    </source>
</evidence>
<dbReference type="STRING" id="109264.A0A1F7ZMX7"/>
<evidence type="ECO:0000256" key="9">
    <source>
        <dbReference type="PIRSR" id="PIRSR625650-4"/>
    </source>
</evidence>
<evidence type="ECO:0000313" key="13">
    <source>
        <dbReference type="EMBL" id="OGM40782.1"/>
    </source>
</evidence>